<evidence type="ECO:0008006" key="4">
    <source>
        <dbReference type="Google" id="ProtNLM"/>
    </source>
</evidence>
<organism evidence="2 3">
    <name type="scientific">Hymenobacter polaris</name>
    <dbReference type="NCBI Taxonomy" id="2682546"/>
    <lineage>
        <taxon>Bacteria</taxon>
        <taxon>Pseudomonadati</taxon>
        <taxon>Bacteroidota</taxon>
        <taxon>Cytophagia</taxon>
        <taxon>Cytophagales</taxon>
        <taxon>Hymenobacteraceae</taxon>
        <taxon>Hymenobacter</taxon>
    </lineage>
</organism>
<evidence type="ECO:0000313" key="2">
    <source>
        <dbReference type="EMBL" id="NML67722.1"/>
    </source>
</evidence>
<sequence>MKNFLPLGLLVLAAGCNPSAPTTSAPAAPVAPATPEQKAVVSYVQAHTAAFPDYQPLGWGRPVVYTKAREAAIKGVLAMKVFDDALVPRNQALANYKGALARHAPPAEVAVALARYGKANKYNDSLLVIANRYSGVRDSTRLGTELAHVYRIKNKTGALVTDSATFVVYKGGKVEQL</sequence>
<feature type="signal peptide" evidence="1">
    <location>
        <begin position="1"/>
        <end position="27"/>
    </location>
</feature>
<name>A0A7Y0FP67_9BACT</name>
<keyword evidence="3" id="KW-1185">Reference proteome</keyword>
<keyword evidence="1" id="KW-0732">Signal</keyword>
<dbReference type="EMBL" id="JABBGH010000003">
    <property type="protein sequence ID" value="NML67722.1"/>
    <property type="molecule type" value="Genomic_DNA"/>
</dbReference>
<feature type="chain" id="PRO_5031390309" description="Lipoprotein" evidence="1">
    <location>
        <begin position="28"/>
        <end position="177"/>
    </location>
</feature>
<accession>A0A7Y0FP67</accession>
<dbReference type="Proteomes" id="UP000559626">
    <property type="component" value="Unassembled WGS sequence"/>
</dbReference>
<evidence type="ECO:0000256" key="1">
    <source>
        <dbReference type="SAM" id="SignalP"/>
    </source>
</evidence>
<comment type="caution">
    <text evidence="2">The sequence shown here is derived from an EMBL/GenBank/DDBJ whole genome shotgun (WGS) entry which is preliminary data.</text>
</comment>
<protein>
    <recommendedName>
        <fullName evidence="4">Lipoprotein</fullName>
    </recommendedName>
</protein>
<dbReference type="PROSITE" id="PS51257">
    <property type="entry name" value="PROKAR_LIPOPROTEIN"/>
    <property type="match status" value="1"/>
</dbReference>
<reference evidence="2 3" key="1">
    <citation type="submission" date="2020-04" db="EMBL/GenBank/DDBJ databases">
        <title>Hymenobacter polaris sp. nov., isolated from Arctic soil.</title>
        <authorList>
            <person name="Dahal R.H."/>
        </authorList>
    </citation>
    <scope>NUCLEOTIDE SEQUENCE [LARGE SCALE GENOMIC DNA]</scope>
    <source>
        <strain evidence="2 3">RP-2-7</strain>
    </source>
</reference>
<gene>
    <name evidence="2" type="ORF">HHL22_21180</name>
</gene>
<proteinExistence type="predicted"/>
<evidence type="ECO:0000313" key="3">
    <source>
        <dbReference type="Proteomes" id="UP000559626"/>
    </source>
</evidence>
<dbReference type="RefSeq" id="WP_169533373.1">
    <property type="nucleotide sequence ID" value="NZ_JABBGH010000003.1"/>
</dbReference>
<dbReference type="AlphaFoldDB" id="A0A7Y0FP67"/>